<feature type="region of interest" description="Disordered" evidence="1">
    <location>
        <begin position="1"/>
        <end position="20"/>
    </location>
</feature>
<dbReference type="Gramene" id="TKW03434">
    <property type="protein sequence ID" value="TKW03434"/>
    <property type="gene ID" value="SEVIR_7G023305v2"/>
</dbReference>
<sequence>MYDGHNSAHNIGSEHASNVPNIQSETMESDMSSGAHTNHELHQDARVELQQNRTQEQVLPTSNTLHNTINYNYSFTYPNVHTDVTIDHVVPPIAAKGNTATASPISIAGTHNIVGEAPPHLDSLVHLADASTTGTIHPQAATANMTIPIANVYSHPDKQVTDKESRPPQMMHLALFFYSLAHKLRSSIVQTLL</sequence>
<dbReference type="EMBL" id="CM016558">
    <property type="protein sequence ID" value="TKW03434.1"/>
    <property type="molecule type" value="Genomic_DNA"/>
</dbReference>
<evidence type="ECO:0000313" key="2">
    <source>
        <dbReference type="EMBL" id="TKW03434.1"/>
    </source>
</evidence>
<proteinExistence type="predicted"/>
<evidence type="ECO:0000313" key="3">
    <source>
        <dbReference type="Proteomes" id="UP000298652"/>
    </source>
</evidence>
<keyword evidence="3" id="KW-1185">Reference proteome</keyword>
<evidence type="ECO:0000256" key="1">
    <source>
        <dbReference type="SAM" id="MobiDB-lite"/>
    </source>
</evidence>
<reference evidence="2" key="1">
    <citation type="submission" date="2019-03" db="EMBL/GenBank/DDBJ databases">
        <title>WGS assembly of Setaria viridis.</title>
        <authorList>
            <person name="Huang P."/>
            <person name="Jenkins J."/>
            <person name="Grimwood J."/>
            <person name="Barry K."/>
            <person name="Healey A."/>
            <person name="Mamidi S."/>
            <person name="Sreedasyam A."/>
            <person name="Shu S."/>
            <person name="Feldman M."/>
            <person name="Wu J."/>
            <person name="Yu Y."/>
            <person name="Chen C."/>
            <person name="Johnson J."/>
            <person name="Rokhsar D."/>
            <person name="Baxter I."/>
            <person name="Schmutz J."/>
            <person name="Brutnell T."/>
            <person name="Kellogg E."/>
        </authorList>
    </citation>
    <scope>NUCLEOTIDE SEQUENCE [LARGE SCALE GENOMIC DNA]</scope>
</reference>
<feature type="compositionally biased region" description="Polar residues" evidence="1">
    <location>
        <begin position="7"/>
        <end position="20"/>
    </location>
</feature>
<organism evidence="2 3">
    <name type="scientific">Setaria viridis</name>
    <name type="common">Green bristlegrass</name>
    <name type="synonym">Setaria italica subsp. viridis</name>
    <dbReference type="NCBI Taxonomy" id="4556"/>
    <lineage>
        <taxon>Eukaryota</taxon>
        <taxon>Viridiplantae</taxon>
        <taxon>Streptophyta</taxon>
        <taxon>Embryophyta</taxon>
        <taxon>Tracheophyta</taxon>
        <taxon>Spermatophyta</taxon>
        <taxon>Magnoliopsida</taxon>
        <taxon>Liliopsida</taxon>
        <taxon>Poales</taxon>
        <taxon>Poaceae</taxon>
        <taxon>PACMAD clade</taxon>
        <taxon>Panicoideae</taxon>
        <taxon>Panicodae</taxon>
        <taxon>Paniceae</taxon>
        <taxon>Cenchrinae</taxon>
        <taxon>Setaria</taxon>
    </lineage>
</organism>
<dbReference type="Proteomes" id="UP000298652">
    <property type="component" value="Chromosome 7"/>
</dbReference>
<name>A0A4U6TQ00_SETVI</name>
<dbReference type="AlphaFoldDB" id="A0A4U6TQ00"/>
<gene>
    <name evidence="2" type="ORF">SEVIR_7G023305v2</name>
</gene>
<protein>
    <submittedName>
        <fullName evidence="2">Uncharacterized protein</fullName>
    </submittedName>
</protein>
<accession>A0A4U6TQ00</accession>